<dbReference type="PANTHER" id="PTHR13265">
    <property type="entry name" value="THO COMPLEX SUBUNIT 1"/>
    <property type="match status" value="1"/>
</dbReference>
<dbReference type="OrthoDB" id="10257415at2759"/>
<dbReference type="AlphaFoldDB" id="A0A6A6Q5V9"/>
<proteinExistence type="predicted"/>
<dbReference type="Proteomes" id="UP000799767">
    <property type="component" value="Unassembled WGS sequence"/>
</dbReference>
<dbReference type="GO" id="GO:0003746">
    <property type="term" value="F:translation elongation factor activity"/>
    <property type="evidence" value="ECO:0007669"/>
    <property type="project" value="UniProtKB-KW"/>
</dbReference>
<dbReference type="GO" id="GO:0000445">
    <property type="term" value="C:THO complex part of transcription export complex"/>
    <property type="evidence" value="ECO:0007669"/>
    <property type="project" value="TreeGrafter"/>
</dbReference>
<name>A0A6A6Q5V9_9PEZI</name>
<feature type="compositionally biased region" description="Low complexity" evidence="1">
    <location>
        <begin position="248"/>
        <end position="257"/>
    </location>
</feature>
<dbReference type="GO" id="GO:0006406">
    <property type="term" value="P:mRNA export from nucleus"/>
    <property type="evidence" value="ECO:0007669"/>
    <property type="project" value="TreeGrafter"/>
</dbReference>
<feature type="compositionally biased region" description="Acidic residues" evidence="1">
    <location>
        <begin position="639"/>
        <end position="663"/>
    </location>
</feature>
<sequence>MTMATAAQLPSVVAVTGRLQALLEHARSLKPEVSVEPPLPTREIRNAADGLQDDFEEDHEQAYRNTTVEMAAREIFYALISSTDIDAPAFVEVWNLLDILLLCGDLGRCTPELVCWLIEELLDSQTTRGCRTVFDYLESRRERLAQKDFHKKNLVFLRACNELLRRLSRAEDAIFCGRVFFFLFQTFPLGDKSSVNLRGEFHVENTTKFEVQDDATKQNGDQMEVDVKTAKTEPDTPKAATPQPPTKPGGKAIPAKAAPKKAKEEVLSNNELYPMFWRLQQDFSDPTRLFTDVNFQAFQRALGSTIAKFKSTSTVVQTKATEDGKRGTKRKLGEHSDMGVESNGDSDHFVDNYNPKYLTSRDLFDLELSDLAFQRHILVQALILIDFLVSLTERAKKTLATLNPTNKAMLHSFTLNEEDTKWATATRSTITSYLSSTQEGRLFNRMVETVLARDKNWVRWKIESCPSIVRDAISAEAELEARKGAQEATKIRRVPEKPVGAMDLFFLEEGSGGGLETLKDPARYTIPTIEELIDGIKNDELDLDMAMDDDEKAMLENAMANKRWRILRQARAGRLGLLDRVEPGKDLDAVFRPVKEDTPKEEATDEAEVVLNTDSNDGIETADGIIATEAEAAEGIVAEEVEAAEDSAEANVEETPAESEGNGEADSSMAIEETSQPGTATETAVDPSEALSEVADEGTAVQ</sequence>
<organism evidence="2 3">
    <name type="scientific">Neohortaea acidophila</name>
    <dbReference type="NCBI Taxonomy" id="245834"/>
    <lineage>
        <taxon>Eukaryota</taxon>
        <taxon>Fungi</taxon>
        <taxon>Dikarya</taxon>
        <taxon>Ascomycota</taxon>
        <taxon>Pezizomycotina</taxon>
        <taxon>Dothideomycetes</taxon>
        <taxon>Dothideomycetidae</taxon>
        <taxon>Mycosphaerellales</taxon>
        <taxon>Teratosphaeriaceae</taxon>
        <taxon>Neohortaea</taxon>
    </lineage>
</organism>
<dbReference type="Pfam" id="PF11957">
    <property type="entry name" value="efThoc1"/>
    <property type="match status" value="1"/>
</dbReference>
<protein>
    <submittedName>
        <fullName evidence="2">THO complex subunit 1 transcription elongation factor-domain-containing protein</fullName>
    </submittedName>
</protein>
<feature type="compositionally biased region" description="Basic and acidic residues" evidence="1">
    <location>
        <begin position="320"/>
        <end position="338"/>
    </location>
</feature>
<dbReference type="RefSeq" id="XP_033594339.1">
    <property type="nucleotide sequence ID" value="XM_033729870.1"/>
</dbReference>
<feature type="region of interest" description="Disordered" evidence="1">
    <location>
        <begin position="320"/>
        <end position="343"/>
    </location>
</feature>
<keyword evidence="3" id="KW-1185">Reference proteome</keyword>
<dbReference type="GeneID" id="54470872"/>
<evidence type="ECO:0000313" key="3">
    <source>
        <dbReference type="Proteomes" id="UP000799767"/>
    </source>
</evidence>
<dbReference type="EMBL" id="MU001631">
    <property type="protein sequence ID" value="KAF2487770.1"/>
    <property type="molecule type" value="Genomic_DNA"/>
</dbReference>
<accession>A0A6A6Q5V9</accession>
<evidence type="ECO:0000256" key="1">
    <source>
        <dbReference type="SAM" id="MobiDB-lite"/>
    </source>
</evidence>
<dbReference type="PANTHER" id="PTHR13265:SF0">
    <property type="entry name" value="HPR1"/>
    <property type="match status" value="1"/>
</dbReference>
<dbReference type="InterPro" id="IPR021861">
    <property type="entry name" value="THO_THOC1"/>
</dbReference>
<feature type="region of interest" description="Disordered" evidence="1">
    <location>
        <begin position="639"/>
        <end position="702"/>
    </location>
</feature>
<feature type="region of interest" description="Disordered" evidence="1">
    <location>
        <begin position="228"/>
        <end position="260"/>
    </location>
</feature>
<keyword evidence="2" id="KW-0251">Elongation factor</keyword>
<evidence type="ECO:0000313" key="2">
    <source>
        <dbReference type="EMBL" id="KAF2487770.1"/>
    </source>
</evidence>
<keyword evidence="2" id="KW-0648">Protein biosynthesis</keyword>
<gene>
    <name evidence="2" type="ORF">BDY17DRAFT_17731</name>
</gene>
<feature type="compositionally biased region" description="Polar residues" evidence="1">
    <location>
        <begin position="673"/>
        <end position="682"/>
    </location>
</feature>
<reference evidence="2" key="1">
    <citation type="journal article" date="2020" name="Stud. Mycol.">
        <title>101 Dothideomycetes genomes: a test case for predicting lifestyles and emergence of pathogens.</title>
        <authorList>
            <person name="Haridas S."/>
            <person name="Albert R."/>
            <person name="Binder M."/>
            <person name="Bloem J."/>
            <person name="Labutti K."/>
            <person name="Salamov A."/>
            <person name="Andreopoulos B."/>
            <person name="Baker S."/>
            <person name="Barry K."/>
            <person name="Bills G."/>
            <person name="Bluhm B."/>
            <person name="Cannon C."/>
            <person name="Castanera R."/>
            <person name="Culley D."/>
            <person name="Daum C."/>
            <person name="Ezra D."/>
            <person name="Gonzalez J."/>
            <person name="Henrissat B."/>
            <person name="Kuo A."/>
            <person name="Liang C."/>
            <person name="Lipzen A."/>
            <person name="Lutzoni F."/>
            <person name="Magnuson J."/>
            <person name="Mondo S."/>
            <person name="Nolan M."/>
            <person name="Ohm R."/>
            <person name="Pangilinan J."/>
            <person name="Park H.-J."/>
            <person name="Ramirez L."/>
            <person name="Alfaro M."/>
            <person name="Sun H."/>
            <person name="Tritt A."/>
            <person name="Yoshinaga Y."/>
            <person name="Zwiers L.-H."/>
            <person name="Turgeon B."/>
            <person name="Goodwin S."/>
            <person name="Spatafora J."/>
            <person name="Crous P."/>
            <person name="Grigoriev I."/>
        </authorList>
    </citation>
    <scope>NUCLEOTIDE SEQUENCE</scope>
    <source>
        <strain evidence="2">CBS 113389</strain>
    </source>
</reference>